<accession>A0A1V9YRJ9</accession>
<reference evidence="2 3" key="1">
    <citation type="journal article" date="2014" name="Genome Biol. Evol.">
        <title>The secreted proteins of Achlya hypogyna and Thraustotheca clavata identify the ancestral oomycete secretome and reveal gene acquisitions by horizontal gene transfer.</title>
        <authorList>
            <person name="Misner I."/>
            <person name="Blouin N."/>
            <person name="Leonard G."/>
            <person name="Richards T.A."/>
            <person name="Lane C.E."/>
        </authorList>
    </citation>
    <scope>NUCLEOTIDE SEQUENCE [LARGE SCALE GENOMIC DNA]</scope>
    <source>
        <strain evidence="2 3">ATCC 48635</strain>
    </source>
</reference>
<dbReference type="Proteomes" id="UP000243579">
    <property type="component" value="Unassembled WGS sequence"/>
</dbReference>
<dbReference type="EMBL" id="JNBR01001328">
    <property type="protein sequence ID" value="OQR88415.1"/>
    <property type="molecule type" value="Genomic_DNA"/>
</dbReference>
<dbReference type="AlphaFoldDB" id="A0A1V9YRJ9"/>
<gene>
    <name evidence="2" type="ORF">ACHHYP_06828</name>
</gene>
<proteinExistence type="predicted"/>
<organism evidence="2 3">
    <name type="scientific">Achlya hypogyna</name>
    <name type="common">Oomycete</name>
    <name type="synonym">Protoachlya hypogyna</name>
    <dbReference type="NCBI Taxonomy" id="1202772"/>
    <lineage>
        <taxon>Eukaryota</taxon>
        <taxon>Sar</taxon>
        <taxon>Stramenopiles</taxon>
        <taxon>Oomycota</taxon>
        <taxon>Saprolegniomycetes</taxon>
        <taxon>Saprolegniales</taxon>
        <taxon>Achlyaceae</taxon>
        <taxon>Achlya</taxon>
    </lineage>
</organism>
<evidence type="ECO:0000313" key="2">
    <source>
        <dbReference type="EMBL" id="OQR88415.1"/>
    </source>
</evidence>
<evidence type="ECO:0000313" key="3">
    <source>
        <dbReference type="Proteomes" id="UP000243579"/>
    </source>
</evidence>
<sequence>MQAKVITFAEQLQLLRNLKSDLELATQSEDVPGGRIGLCDAKISNLLWCRDPNAYVALMKATDEEKAELMQTIARGVEGFILSIEALLRSEEEDVQGLPLTPHGLATMLPSTHTVESDFSVLKILKSDSRRSLSNYAMEGQMQVKQYASVKEPAASAKRAKELSRQARSEM</sequence>
<name>A0A1V9YRJ9_ACHHY</name>
<feature type="region of interest" description="Disordered" evidence="1">
    <location>
        <begin position="148"/>
        <end position="171"/>
    </location>
</feature>
<comment type="caution">
    <text evidence="2">The sequence shown here is derived from an EMBL/GenBank/DDBJ whole genome shotgun (WGS) entry which is preliminary data.</text>
</comment>
<evidence type="ECO:0000256" key="1">
    <source>
        <dbReference type="SAM" id="MobiDB-lite"/>
    </source>
</evidence>
<feature type="compositionally biased region" description="Basic and acidic residues" evidence="1">
    <location>
        <begin position="159"/>
        <end position="171"/>
    </location>
</feature>
<keyword evidence="3" id="KW-1185">Reference proteome</keyword>
<protein>
    <submittedName>
        <fullName evidence="2">Uncharacterized protein</fullName>
    </submittedName>
</protein>